<evidence type="ECO:0000313" key="2">
    <source>
        <dbReference type="Proteomes" id="UP000814033"/>
    </source>
</evidence>
<comment type="caution">
    <text evidence="1">The sequence shown here is derived from an EMBL/GenBank/DDBJ whole genome shotgun (WGS) entry which is preliminary data.</text>
</comment>
<dbReference type="EMBL" id="MU276253">
    <property type="protein sequence ID" value="KAI0039875.1"/>
    <property type="molecule type" value="Genomic_DNA"/>
</dbReference>
<reference evidence="1" key="1">
    <citation type="submission" date="2021-02" db="EMBL/GenBank/DDBJ databases">
        <authorList>
            <consortium name="DOE Joint Genome Institute"/>
            <person name="Ahrendt S."/>
            <person name="Looney B.P."/>
            <person name="Miyauchi S."/>
            <person name="Morin E."/>
            <person name="Drula E."/>
            <person name="Courty P.E."/>
            <person name="Chicoki N."/>
            <person name="Fauchery L."/>
            <person name="Kohler A."/>
            <person name="Kuo A."/>
            <person name="Labutti K."/>
            <person name="Pangilinan J."/>
            <person name="Lipzen A."/>
            <person name="Riley R."/>
            <person name="Andreopoulos W."/>
            <person name="He G."/>
            <person name="Johnson J."/>
            <person name="Barry K.W."/>
            <person name="Grigoriev I.V."/>
            <person name="Nagy L."/>
            <person name="Hibbett D."/>
            <person name="Henrissat B."/>
            <person name="Matheny P.B."/>
            <person name="Labbe J."/>
            <person name="Martin F."/>
        </authorList>
    </citation>
    <scope>NUCLEOTIDE SEQUENCE</scope>
    <source>
        <strain evidence="1">FP105234-sp</strain>
    </source>
</reference>
<proteinExistence type="predicted"/>
<sequence length="58" mass="6268">MPIHAALLNARLGLATSGGGHHWHPKVSVLARGSLPYEGALSTLQLLNQIHFTTQQTR</sequence>
<keyword evidence="2" id="KW-1185">Reference proteome</keyword>
<accession>A0ACB8R7F6</accession>
<evidence type="ECO:0000313" key="1">
    <source>
        <dbReference type="EMBL" id="KAI0039875.1"/>
    </source>
</evidence>
<reference evidence="1" key="2">
    <citation type="journal article" date="2022" name="New Phytol.">
        <title>Evolutionary transition to the ectomycorrhizal habit in the genomes of a hyperdiverse lineage of mushroom-forming fungi.</title>
        <authorList>
            <person name="Looney B."/>
            <person name="Miyauchi S."/>
            <person name="Morin E."/>
            <person name="Drula E."/>
            <person name="Courty P.E."/>
            <person name="Kohler A."/>
            <person name="Kuo A."/>
            <person name="LaButti K."/>
            <person name="Pangilinan J."/>
            <person name="Lipzen A."/>
            <person name="Riley R."/>
            <person name="Andreopoulos W."/>
            <person name="He G."/>
            <person name="Johnson J."/>
            <person name="Nolan M."/>
            <person name="Tritt A."/>
            <person name="Barry K.W."/>
            <person name="Grigoriev I.V."/>
            <person name="Nagy L.G."/>
            <person name="Hibbett D."/>
            <person name="Henrissat B."/>
            <person name="Matheny P.B."/>
            <person name="Labbe J."/>
            <person name="Martin F.M."/>
        </authorList>
    </citation>
    <scope>NUCLEOTIDE SEQUENCE</scope>
    <source>
        <strain evidence="1">FP105234-sp</strain>
    </source>
</reference>
<dbReference type="Proteomes" id="UP000814033">
    <property type="component" value="Unassembled WGS sequence"/>
</dbReference>
<organism evidence="1 2">
    <name type="scientific">Auriscalpium vulgare</name>
    <dbReference type="NCBI Taxonomy" id="40419"/>
    <lineage>
        <taxon>Eukaryota</taxon>
        <taxon>Fungi</taxon>
        <taxon>Dikarya</taxon>
        <taxon>Basidiomycota</taxon>
        <taxon>Agaricomycotina</taxon>
        <taxon>Agaricomycetes</taxon>
        <taxon>Russulales</taxon>
        <taxon>Auriscalpiaceae</taxon>
        <taxon>Auriscalpium</taxon>
    </lineage>
</organism>
<name>A0ACB8R7F6_9AGAM</name>
<protein>
    <submittedName>
        <fullName evidence="1">Uncharacterized protein</fullName>
    </submittedName>
</protein>
<gene>
    <name evidence="1" type="ORF">FA95DRAFT_1566872</name>
</gene>